<evidence type="ECO:0000256" key="2">
    <source>
        <dbReference type="ARBA" id="ARBA00022448"/>
    </source>
</evidence>
<keyword evidence="4" id="KW-0732">Signal</keyword>
<evidence type="ECO:0000256" key="9">
    <source>
        <dbReference type="SAM" id="MobiDB-lite"/>
    </source>
</evidence>
<keyword evidence="6 10" id="KW-1133">Transmembrane helix</keyword>
<comment type="subcellular location">
    <subcellularLocation>
        <location evidence="1">Membrane</location>
    </subcellularLocation>
</comment>
<accession>A0A426XWI1</accession>
<evidence type="ECO:0000256" key="3">
    <source>
        <dbReference type="ARBA" id="ARBA00022692"/>
    </source>
</evidence>
<gene>
    <name evidence="13" type="ORF">B296_00044440</name>
</gene>
<feature type="transmembrane region" description="Helical" evidence="10">
    <location>
        <begin position="304"/>
        <end position="324"/>
    </location>
</feature>
<evidence type="ECO:0000256" key="10">
    <source>
        <dbReference type="SAM" id="Phobius"/>
    </source>
</evidence>
<keyword evidence="8" id="KW-0408">Iron</keyword>
<dbReference type="Gene3D" id="1.20.120.1770">
    <property type="match status" value="1"/>
</dbReference>
<feature type="transmembrane region" description="Helical" evidence="10">
    <location>
        <begin position="235"/>
        <end position="255"/>
    </location>
</feature>
<evidence type="ECO:0000259" key="11">
    <source>
        <dbReference type="PROSITE" id="PS50836"/>
    </source>
</evidence>
<evidence type="ECO:0000313" key="14">
    <source>
        <dbReference type="Proteomes" id="UP000287651"/>
    </source>
</evidence>
<keyword evidence="8" id="KW-0479">Metal-binding</keyword>
<comment type="caution">
    <text evidence="13">The sequence shown here is derived from an EMBL/GenBank/DDBJ whole genome shotgun (WGS) entry which is preliminary data.</text>
</comment>
<evidence type="ECO:0000259" key="12">
    <source>
        <dbReference type="PROSITE" id="PS50939"/>
    </source>
</evidence>
<dbReference type="InterPro" id="IPR045265">
    <property type="entry name" value="AIR12_DOMON"/>
</dbReference>
<keyword evidence="5" id="KW-0249">Electron transport</keyword>
<dbReference type="Pfam" id="PF03188">
    <property type="entry name" value="Cytochrom_B561"/>
    <property type="match status" value="1"/>
</dbReference>
<dbReference type="PROSITE" id="PS50836">
    <property type="entry name" value="DOMON"/>
    <property type="match status" value="1"/>
</dbReference>
<dbReference type="GO" id="GO:0046872">
    <property type="term" value="F:metal ion binding"/>
    <property type="evidence" value="ECO:0007669"/>
    <property type="project" value="UniProtKB-KW"/>
</dbReference>
<dbReference type="InterPro" id="IPR017214">
    <property type="entry name" value="UCP037471"/>
</dbReference>
<dbReference type="EMBL" id="AMZH03016892">
    <property type="protein sequence ID" value="RRT43814.1"/>
    <property type="molecule type" value="Genomic_DNA"/>
</dbReference>
<dbReference type="PIRSF" id="PIRSF037471">
    <property type="entry name" value="UCP037471"/>
    <property type="match status" value="1"/>
</dbReference>
<dbReference type="Proteomes" id="UP000287651">
    <property type="component" value="Unassembled WGS sequence"/>
</dbReference>
<dbReference type="PROSITE" id="PS50939">
    <property type="entry name" value="CYTOCHROME_B561"/>
    <property type="match status" value="1"/>
</dbReference>
<feature type="transmembrane region" description="Helical" evidence="10">
    <location>
        <begin position="15"/>
        <end position="39"/>
    </location>
</feature>
<feature type="binding site" description="axial binding residue" evidence="8">
    <location>
        <position position="308"/>
    </location>
    <ligand>
        <name>heme b</name>
        <dbReference type="ChEBI" id="CHEBI:60344"/>
        <label>1</label>
    </ligand>
    <ligandPart>
        <name>Fe</name>
        <dbReference type="ChEBI" id="CHEBI:18248"/>
    </ligandPart>
</feature>
<feature type="domain" description="DOMON" evidence="11">
    <location>
        <begin position="66"/>
        <end position="179"/>
    </location>
</feature>
<dbReference type="PANTHER" id="PTHR23130:SF195">
    <property type="entry name" value="CYTOCHROME B561 AND DOMON DOMAIN-CONTAINING PROTEIN"/>
    <property type="match status" value="1"/>
</dbReference>
<dbReference type="Pfam" id="PF04526">
    <property type="entry name" value="DUF568"/>
    <property type="match status" value="1"/>
</dbReference>
<evidence type="ECO:0000256" key="1">
    <source>
        <dbReference type="ARBA" id="ARBA00004370"/>
    </source>
</evidence>
<keyword evidence="2" id="KW-0813">Transport</keyword>
<keyword evidence="7 10" id="KW-0472">Membrane</keyword>
<evidence type="ECO:0000256" key="5">
    <source>
        <dbReference type="ARBA" id="ARBA00022982"/>
    </source>
</evidence>
<feature type="region of interest" description="Disordered" evidence="9">
    <location>
        <begin position="370"/>
        <end position="389"/>
    </location>
</feature>
<name>A0A426XWI1_ENSVE</name>
<evidence type="ECO:0000256" key="7">
    <source>
        <dbReference type="ARBA" id="ARBA00023136"/>
    </source>
</evidence>
<keyword evidence="3 10" id="KW-0812">Transmembrane</keyword>
<organism evidence="13 14">
    <name type="scientific">Ensete ventricosum</name>
    <name type="common">Abyssinian banana</name>
    <name type="synonym">Musa ensete</name>
    <dbReference type="NCBI Taxonomy" id="4639"/>
    <lineage>
        <taxon>Eukaryota</taxon>
        <taxon>Viridiplantae</taxon>
        <taxon>Streptophyta</taxon>
        <taxon>Embryophyta</taxon>
        <taxon>Tracheophyta</taxon>
        <taxon>Spermatophyta</taxon>
        <taxon>Magnoliopsida</taxon>
        <taxon>Liliopsida</taxon>
        <taxon>Zingiberales</taxon>
        <taxon>Musaceae</taxon>
        <taxon>Ensete</taxon>
    </lineage>
</organism>
<evidence type="ECO:0000256" key="4">
    <source>
        <dbReference type="ARBA" id="ARBA00022729"/>
    </source>
</evidence>
<evidence type="ECO:0000313" key="13">
    <source>
        <dbReference type="EMBL" id="RRT43814.1"/>
    </source>
</evidence>
<feature type="transmembrane region" description="Helical" evidence="10">
    <location>
        <begin position="336"/>
        <end position="363"/>
    </location>
</feature>
<dbReference type="SMART" id="SM00665">
    <property type="entry name" value="B561"/>
    <property type="match status" value="1"/>
</dbReference>
<feature type="transmembrane region" description="Helical" evidence="10">
    <location>
        <begin position="275"/>
        <end position="292"/>
    </location>
</feature>
<feature type="binding site" description="axial binding residue" evidence="8">
    <location>
        <position position="272"/>
    </location>
    <ligand>
        <name>heme b</name>
        <dbReference type="ChEBI" id="CHEBI:60344"/>
        <label>1</label>
    </ligand>
    <ligandPart>
        <name>Fe</name>
        <dbReference type="ChEBI" id="CHEBI:18248"/>
    </ligandPart>
</feature>
<feature type="domain" description="Cytochrome b561" evidence="12">
    <location>
        <begin position="163"/>
        <end position="363"/>
    </location>
</feature>
<sequence length="389" mass="41692">ACCEEHVRKTAISEVWVLAGAMAALGFRLLFLLSAVGSASAAASGCSSMAFSSNRVYAACIDLPRLSSSLHWSYDTASATLSLAFVAPPAGPEGWVSWAINPSGGGMVGCQTLIAFRQPNGVMGLKTYNITKYGPIAEGPIEFETSDMAAEQSGGVMRLFAKMKLPAGMTEVKQAWQVGSAVANGVPQKHDFKPDNLQSLGQLDLIKGSISVAGGGTAARNKYVSGIYASADPAWFYLHVSCQIIGYAVGVGGWATGLVLGSKSKGIQHTTHRNIGIALFTLCTIQVSALLLRPKKDHKYRLCWNIYHHSVGYTVIVLGIVNVFKGLQILSIDHKWTVYFIITVCTLGAIALLLEIVTWIIVIKRRRSDDSKKSYDGSTSSGVRRPIFL</sequence>
<reference evidence="13 14" key="1">
    <citation type="journal article" date="2014" name="Agronomy (Basel)">
        <title>A Draft Genome Sequence for Ensete ventricosum, the Drought-Tolerant Tree Against Hunger.</title>
        <authorList>
            <person name="Harrison J."/>
            <person name="Moore K.A."/>
            <person name="Paszkiewicz K."/>
            <person name="Jones T."/>
            <person name="Grant M."/>
            <person name="Ambacheew D."/>
            <person name="Muzemil S."/>
            <person name="Studholme D.J."/>
        </authorList>
    </citation>
    <scope>NUCLEOTIDE SEQUENCE [LARGE SCALE GENOMIC DNA]</scope>
</reference>
<proteinExistence type="predicted"/>
<evidence type="ECO:0008006" key="15">
    <source>
        <dbReference type="Google" id="ProtNLM"/>
    </source>
</evidence>
<feature type="non-terminal residue" evidence="13">
    <location>
        <position position="1"/>
    </location>
</feature>
<dbReference type="GO" id="GO:0016020">
    <property type="term" value="C:membrane"/>
    <property type="evidence" value="ECO:0007669"/>
    <property type="project" value="UniProtKB-SubCell"/>
</dbReference>
<evidence type="ECO:0000256" key="8">
    <source>
        <dbReference type="PIRSR" id="PIRSR037471-1"/>
    </source>
</evidence>
<dbReference type="InterPro" id="IPR006593">
    <property type="entry name" value="Cyt_b561/ferric_Rdtase_TM"/>
</dbReference>
<protein>
    <recommendedName>
        <fullName evidence="15">Cytochrome b561 and DOMON domain-containing protein</fullName>
    </recommendedName>
</protein>
<dbReference type="AlphaFoldDB" id="A0A426XWI1"/>
<feature type="binding site" description="axial binding residue" evidence="8">
    <location>
        <position position="239"/>
    </location>
    <ligand>
        <name>heme b</name>
        <dbReference type="ChEBI" id="CHEBI:60344"/>
        <label>1</label>
    </ligand>
    <ligandPart>
        <name>Fe</name>
        <dbReference type="ChEBI" id="CHEBI:18248"/>
    </ligandPart>
</feature>
<dbReference type="CDD" id="cd09629">
    <property type="entry name" value="DOMON_CIL1_like"/>
    <property type="match status" value="1"/>
</dbReference>
<evidence type="ECO:0000256" key="6">
    <source>
        <dbReference type="ARBA" id="ARBA00022989"/>
    </source>
</evidence>
<dbReference type="PANTHER" id="PTHR23130">
    <property type="entry name" value="CYTOCHROME B561 AND DOMON DOMAIN-CONTAINING PROTEIN"/>
    <property type="match status" value="1"/>
</dbReference>
<dbReference type="CDD" id="cd08760">
    <property type="entry name" value="Cyt_b561_FRRS1_like"/>
    <property type="match status" value="1"/>
</dbReference>
<dbReference type="InterPro" id="IPR005018">
    <property type="entry name" value="DOMON_domain"/>
</dbReference>